<dbReference type="AlphaFoldDB" id="A0A1G5S4F0"/>
<gene>
    <name evidence="2" type="ORF">SAMN03080599_02653</name>
</gene>
<feature type="transmembrane region" description="Helical" evidence="1">
    <location>
        <begin position="326"/>
        <end position="351"/>
    </location>
</feature>
<evidence type="ECO:0000256" key="1">
    <source>
        <dbReference type="SAM" id="Phobius"/>
    </source>
</evidence>
<sequence>MRVFLKPGTSPIWVRCLALLVAMVSFQLTVSSAPGSVFANSAAPRILPDRSQVVFQENPGVELIRETITMEWNPVTLSAAITVLYTFENPAEENKTLNLWFMSGNYEAQSFKVSQAGETLPFVDIPAEKYQLTNWHFDPSPTFETPYNKPLEDQITYYGDTGSPARITEWVLTLGPRETTEVEVAYEAVSGYLNDSDYFTPYRTLFYALSPASFFDGDAVLDLELKVPENWEADANLPLESAGGGRYLLKDYVISSEDFYLSLIDKDQLLLGLNSRAILFQWTWPLAAVGFAVALMMRRRKKAAVALVVASLAVLGLNIIKPSYGMAFMMIFFLPIVVVLLIILAAALYLYRRRKTRSDGHPSEPS</sequence>
<dbReference type="OrthoDB" id="2959992at2"/>
<feature type="transmembrane region" description="Helical" evidence="1">
    <location>
        <begin position="278"/>
        <end position="296"/>
    </location>
</feature>
<dbReference type="RefSeq" id="WP_139159835.1">
    <property type="nucleotide sequence ID" value="NZ_FMWL01000017.1"/>
</dbReference>
<accession>A0A1G5S4F0</accession>
<protein>
    <submittedName>
        <fullName evidence="2">Uncharacterized protein</fullName>
    </submittedName>
</protein>
<dbReference type="Gene3D" id="2.60.40.3680">
    <property type="match status" value="1"/>
</dbReference>
<feature type="transmembrane region" description="Helical" evidence="1">
    <location>
        <begin position="303"/>
        <end position="320"/>
    </location>
</feature>
<dbReference type="Proteomes" id="UP000199208">
    <property type="component" value="Unassembled WGS sequence"/>
</dbReference>
<name>A0A1G5S4F0_9FIRM</name>
<dbReference type="STRING" id="1120920.SAMN03080599_02653"/>
<reference evidence="2 3" key="1">
    <citation type="submission" date="2016-10" db="EMBL/GenBank/DDBJ databases">
        <authorList>
            <person name="de Groot N.N."/>
        </authorList>
    </citation>
    <scope>NUCLEOTIDE SEQUENCE [LARGE SCALE GENOMIC DNA]</scope>
    <source>
        <strain evidence="2 3">DSM 2784</strain>
    </source>
</reference>
<organism evidence="2 3">
    <name type="scientific">Acidaminobacter hydrogenoformans DSM 2784</name>
    <dbReference type="NCBI Taxonomy" id="1120920"/>
    <lineage>
        <taxon>Bacteria</taxon>
        <taxon>Bacillati</taxon>
        <taxon>Bacillota</taxon>
        <taxon>Clostridia</taxon>
        <taxon>Peptostreptococcales</taxon>
        <taxon>Acidaminobacteraceae</taxon>
        <taxon>Acidaminobacter</taxon>
    </lineage>
</organism>
<proteinExistence type="predicted"/>
<keyword evidence="3" id="KW-1185">Reference proteome</keyword>
<keyword evidence="1" id="KW-0812">Transmembrane</keyword>
<evidence type="ECO:0000313" key="2">
    <source>
        <dbReference type="EMBL" id="SCZ81196.1"/>
    </source>
</evidence>
<keyword evidence="1" id="KW-0472">Membrane</keyword>
<evidence type="ECO:0000313" key="3">
    <source>
        <dbReference type="Proteomes" id="UP000199208"/>
    </source>
</evidence>
<dbReference type="EMBL" id="FMWL01000017">
    <property type="protein sequence ID" value="SCZ81196.1"/>
    <property type="molecule type" value="Genomic_DNA"/>
</dbReference>
<keyword evidence="1" id="KW-1133">Transmembrane helix</keyword>